<sequence length="200" mass="21766">MLDGQTVQVFHRFHAMEFRLKRKLSYVSGVFVAVVLVGACGDADSGESSAGEQSPQPTPTAQWQQTDVCGLLSDQEARDYLRGQEATGRKQNKSDATGGQRPGCGWQAGSQYKLDLALWQPPAPGVQSENAERTLDVNGKKGYVTSQTEVSCTVDVEAEPAWLQVITFSPRPEDETSLTERTECDRAGELAGTVLDRLTK</sequence>
<dbReference type="Proteomes" id="UP000294911">
    <property type="component" value="Unassembled WGS sequence"/>
</dbReference>
<evidence type="ECO:0000256" key="1">
    <source>
        <dbReference type="SAM" id="MobiDB-lite"/>
    </source>
</evidence>
<name>A0A4R2R4F2_9PSEU</name>
<feature type="compositionally biased region" description="Low complexity" evidence="1">
    <location>
        <begin position="53"/>
        <end position="64"/>
    </location>
</feature>
<dbReference type="InterPro" id="IPR024520">
    <property type="entry name" value="DUF3558"/>
</dbReference>
<dbReference type="Pfam" id="PF12079">
    <property type="entry name" value="DUF3558"/>
    <property type="match status" value="1"/>
</dbReference>
<dbReference type="AlphaFoldDB" id="A0A4R2R4F2"/>
<feature type="region of interest" description="Disordered" evidence="1">
    <location>
        <begin position="83"/>
        <end position="104"/>
    </location>
</feature>
<gene>
    <name evidence="2" type="ORF">EV191_1011408</name>
</gene>
<protein>
    <submittedName>
        <fullName evidence="2">Uncharacterized protein DUF3558</fullName>
    </submittedName>
</protein>
<reference evidence="2 3" key="1">
    <citation type="submission" date="2019-03" db="EMBL/GenBank/DDBJ databases">
        <title>Genomic Encyclopedia of Type Strains, Phase IV (KMG-IV): sequencing the most valuable type-strain genomes for metagenomic binning, comparative biology and taxonomic classification.</title>
        <authorList>
            <person name="Goeker M."/>
        </authorList>
    </citation>
    <scope>NUCLEOTIDE SEQUENCE [LARGE SCALE GENOMIC DNA]</scope>
    <source>
        <strain evidence="2 3">DSM 45765</strain>
    </source>
</reference>
<organism evidence="2 3">
    <name type="scientific">Tamaricihabitans halophyticus</name>
    <dbReference type="NCBI Taxonomy" id="1262583"/>
    <lineage>
        <taxon>Bacteria</taxon>
        <taxon>Bacillati</taxon>
        <taxon>Actinomycetota</taxon>
        <taxon>Actinomycetes</taxon>
        <taxon>Pseudonocardiales</taxon>
        <taxon>Pseudonocardiaceae</taxon>
        <taxon>Tamaricihabitans</taxon>
    </lineage>
</organism>
<keyword evidence="3" id="KW-1185">Reference proteome</keyword>
<feature type="region of interest" description="Disordered" evidence="1">
    <location>
        <begin position="44"/>
        <end position="64"/>
    </location>
</feature>
<evidence type="ECO:0000313" key="3">
    <source>
        <dbReference type="Proteomes" id="UP000294911"/>
    </source>
</evidence>
<dbReference type="EMBL" id="SLXQ01000001">
    <property type="protein sequence ID" value="TCP57453.1"/>
    <property type="molecule type" value="Genomic_DNA"/>
</dbReference>
<comment type="caution">
    <text evidence="2">The sequence shown here is derived from an EMBL/GenBank/DDBJ whole genome shotgun (WGS) entry which is preliminary data.</text>
</comment>
<proteinExistence type="predicted"/>
<evidence type="ECO:0000313" key="2">
    <source>
        <dbReference type="EMBL" id="TCP57453.1"/>
    </source>
</evidence>
<accession>A0A4R2R4F2</accession>